<gene>
    <name evidence="1" type="ORF">SAMN05216429_111127</name>
</gene>
<dbReference type="EMBL" id="FOSC01000011">
    <property type="protein sequence ID" value="SFK17025.1"/>
    <property type="molecule type" value="Genomic_DNA"/>
</dbReference>
<evidence type="ECO:0000313" key="2">
    <source>
        <dbReference type="Proteomes" id="UP000199445"/>
    </source>
</evidence>
<keyword evidence="2" id="KW-1185">Reference proteome</keyword>
<sequence>MQVKHSLQLVLGMVLAFGCNSAWSLQDPTRPPDARAPSAQSAPERNLELGSILLSAGRRVAVIEGVALKEGDSYDGIRVRRIYRDKVEILDQGRARVLYPQALPQVRRSQ</sequence>
<evidence type="ECO:0000313" key="1">
    <source>
        <dbReference type="EMBL" id="SFK17025.1"/>
    </source>
</evidence>
<proteinExistence type="predicted"/>
<accession>A0A1I3XBU1</accession>
<reference evidence="1 2" key="1">
    <citation type="submission" date="2016-10" db="EMBL/GenBank/DDBJ databases">
        <authorList>
            <person name="de Groot N.N."/>
        </authorList>
    </citation>
    <scope>NUCLEOTIDE SEQUENCE [LARGE SCALE GENOMIC DNA]</scope>
    <source>
        <strain evidence="1 2">IBRC-M 10445</strain>
    </source>
</reference>
<name>A0A1I3XBU1_9GAMM</name>
<dbReference type="PROSITE" id="PS51257">
    <property type="entry name" value="PROKAR_LIPOPROTEIN"/>
    <property type="match status" value="1"/>
</dbReference>
<dbReference type="Proteomes" id="UP000199445">
    <property type="component" value="Unassembled WGS sequence"/>
</dbReference>
<dbReference type="AlphaFoldDB" id="A0A1I3XBU1"/>
<organism evidence="1 2">
    <name type="scientific">Marinobacter persicus</name>
    <dbReference type="NCBI Taxonomy" id="930118"/>
    <lineage>
        <taxon>Bacteria</taxon>
        <taxon>Pseudomonadati</taxon>
        <taxon>Pseudomonadota</taxon>
        <taxon>Gammaproteobacteria</taxon>
        <taxon>Pseudomonadales</taxon>
        <taxon>Marinobacteraceae</taxon>
        <taxon>Marinobacter</taxon>
    </lineage>
</organism>
<dbReference type="RefSeq" id="WP_227663593.1">
    <property type="nucleotide sequence ID" value="NZ_BMYN01000007.1"/>
</dbReference>
<protein>
    <submittedName>
        <fullName evidence="1">MSHA biogenesis protein MshK</fullName>
    </submittedName>
</protein>